<name>A0AAD7XHV6_9STRA</name>
<keyword evidence="3" id="KW-1185">Reference proteome</keyword>
<organism evidence="2 3">
    <name type="scientific">Chrysophaeum taylorii</name>
    <dbReference type="NCBI Taxonomy" id="2483200"/>
    <lineage>
        <taxon>Eukaryota</taxon>
        <taxon>Sar</taxon>
        <taxon>Stramenopiles</taxon>
        <taxon>Ochrophyta</taxon>
        <taxon>Pelagophyceae</taxon>
        <taxon>Pelagomonadales</taxon>
        <taxon>Pelagomonadaceae</taxon>
        <taxon>Chrysophaeum</taxon>
    </lineage>
</organism>
<feature type="region of interest" description="Disordered" evidence="1">
    <location>
        <begin position="208"/>
        <end position="248"/>
    </location>
</feature>
<proteinExistence type="predicted"/>
<gene>
    <name evidence="2" type="ORF">CTAYLR_010673</name>
</gene>
<sequence>MPAVDYCGYRFTMRVVSSVTQLEAEEHVDTNGQAFIAATVGEEFVVRVTRTKIGGRQAGIIKCRLWLDGNSPGYFCFKAAESTTFYGYWKDGTGRNFSAFRFGEPGEGARGNKVDALKIEIEVFEVEDTGVLKPNGNSYKLPDFDKNRCKKFFQPHIATGADVKVSGAQVKVAATEYRRLRDSSFVSLRYATVDGLRILRLLPYPQPQINASEDTKPPRVKRERHGDDDVKHEKKPRSGGPTVIDLTT</sequence>
<evidence type="ECO:0000313" key="3">
    <source>
        <dbReference type="Proteomes" id="UP001230188"/>
    </source>
</evidence>
<reference evidence="2" key="1">
    <citation type="submission" date="2023-01" db="EMBL/GenBank/DDBJ databases">
        <title>Metagenome sequencing of chrysophaentin producing Chrysophaeum taylorii.</title>
        <authorList>
            <person name="Davison J."/>
            <person name="Bewley C."/>
        </authorList>
    </citation>
    <scope>NUCLEOTIDE SEQUENCE</scope>
    <source>
        <strain evidence="2">NIES-1699</strain>
    </source>
</reference>
<dbReference type="EMBL" id="JAQMWT010000658">
    <property type="protein sequence ID" value="KAJ8598739.1"/>
    <property type="molecule type" value="Genomic_DNA"/>
</dbReference>
<dbReference type="AlphaFoldDB" id="A0AAD7XHV6"/>
<comment type="caution">
    <text evidence="2">The sequence shown here is derived from an EMBL/GenBank/DDBJ whole genome shotgun (WGS) entry which is preliminary data.</text>
</comment>
<evidence type="ECO:0000256" key="1">
    <source>
        <dbReference type="SAM" id="MobiDB-lite"/>
    </source>
</evidence>
<evidence type="ECO:0000313" key="2">
    <source>
        <dbReference type="EMBL" id="KAJ8598739.1"/>
    </source>
</evidence>
<accession>A0AAD7XHV6</accession>
<protein>
    <submittedName>
        <fullName evidence="2">Uncharacterized protein</fullName>
    </submittedName>
</protein>
<dbReference type="Proteomes" id="UP001230188">
    <property type="component" value="Unassembled WGS sequence"/>
</dbReference>